<keyword evidence="7" id="KW-1185">Reference proteome</keyword>
<evidence type="ECO:0000313" key="6">
    <source>
        <dbReference type="EMBL" id="SNX48638.1"/>
    </source>
</evidence>
<evidence type="ECO:0000313" key="7">
    <source>
        <dbReference type="Proteomes" id="UP000219336"/>
    </source>
</evidence>
<sequence>MKALELKIPPVVLFILFAVAMYALASVDNGWVYMHIPLKIIWVAILFVFSGYVGVSGVIEFKKAKTTVDPTKPNKASTVVNSGIFSKTRNPMYVALFTLLLCWGFWLENGLSLMLSIFFIPYMTRFQIKPEERALERIFGDDYLTYKAKVRRWI</sequence>
<dbReference type="GO" id="GO:0012505">
    <property type="term" value="C:endomembrane system"/>
    <property type="evidence" value="ECO:0007669"/>
    <property type="project" value="UniProtKB-SubCell"/>
</dbReference>
<evidence type="ECO:0000256" key="5">
    <source>
        <dbReference type="SAM" id="Phobius"/>
    </source>
</evidence>
<accession>A0A240EIX3</accession>
<dbReference type="GO" id="GO:0016740">
    <property type="term" value="F:transferase activity"/>
    <property type="evidence" value="ECO:0007669"/>
    <property type="project" value="UniProtKB-ARBA"/>
</dbReference>
<proteinExistence type="predicted"/>
<dbReference type="Proteomes" id="UP000219336">
    <property type="component" value="Unassembled WGS sequence"/>
</dbReference>
<dbReference type="Pfam" id="PF04191">
    <property type="entry name" value="PEMT"/>
    <property type="match status" value="1"/>
</dbReference>
<evidence type="ECO:0000256" key="1">
    <source>
        <dbReference type="ARBA" id="ARBA00004127"/>
    </source>
</evidence>
<dbReference type="InterPro" id="IPR007318">
    <property type="entry name" value="Phopholipid_MeTrfase"/>
</dbReference>
<dbReference type="Gene3D" id="1.20.120.1630">
    <property type="match status" value="1"/>
</dbReference>
<gene>
    <name evidence="6" type="ORF">VTH8203_02259</name>
</gene>
<keyword evidence="4 5" id="KW-0472">Membrane</keyword>
<evidence type="ECO:0000256" key="3">
    <source>
        <dbReference type="ARBA" id="ARBA00022989"/>
    </source>
</evidence>
<comment type="subcellular location">
    <subcellularLocation>
        <location evidence="1">Endomembrane system</location>
        <topology evidence="1">Multi-pass membrane protein</topology>
    </subcellularLocation>
</comment>
<feature type="transmembrane region" description="Helical" evidence="5">
    <location>
        <begin position="12"/>
        <end position="34"/>
    </location>
</feature>
<feature type="transmembrane region" description="Helical" evidence="5">
    <location>
        <begin position="93"/>
        <end position="120"/>
    </location>
</feature>
<keyword evidence="3 5" id="KW-1133">Transmembrane helix</keyword>
<dbReference type="AlphaFoldDB" id="A0A240EIX3"/>
<dbReference type="OrthoDB" id="9811969at2"/>
<name>A0A240EIX3_9VIBR</name>
<evidence type="ECO:0000256" key="4">
    <source>
        <dbReference type="ARBA" id="ARBA00023136"/>
    </source>
</evidence>
<dbReference type="RefSeq" id="WP_096993787.1">
    <property type="nucleotide sequence ID" value="NZ_JBHSII010000001.1"/>
</dbReference>
<keyword evidence="2 5" id="KW-0812">Transmembrane</keyword>
<dbReference type="PANTHER" id="PTHR12714:SF24">
    <property type="entry name" value="SLR1182 PROTEIN"/>
    <property type="match status" value="1"/>
</dbReference>
<organism evidence="6 7">
    <name type="scientific">Vibrio thalassae</name>
    <dbReference type="NCBI Taxonomy" id="1243014"/>
    <lineage>
        <taxon>Bacteria</taxon>
        <taxon>Pseudomonadati</taxon>
        <taxon>Pseudomonadota</taxon>
        <taxon>Gammaproteobacteria</taxon>
        <taxon>Vibrionales</taxon>
        <taxon>Vibrionaceae</taxon>
        <taxon>Vibrio</taxon>
    </lineage>
</organism>
<evidence type="ECO:0000256" key="2">
    <source>
        <dbReference type="ARBA" id="ARBA00022692"/>
    </source>
</evidence>
<reference evidence="7" key="1">
    <citation type="submission" date="2016-06" db="EMBL/GenBank/DDBJ databases">
        <authorList>
            <person name="Rodrigo-Torres L."/>
            <person name="Arahal R.D."/>
            <person name="Lucena T."/>
        </authorList>
    </citation>
    <scope>NUCLEOTIDE SEQUENCE [LARGE SCALE GENOMIC DNA]</scope>
    <source>
        <strain evidence="7">CECT8203</strain>
    </source>
</reference>
<protein>
    <recommendedName>
        <fullName evidence="8">Isoprenylcysteine carboxyl methyltransferase (ICMT) family protein</fullName>
    </recommendedName>
</protein>
<dbReference type="PANTHER" id="PTHR12714">
    <property type="entry name" value="PROTEIN-S ISOPRENYLCYSTEINE O-METHYLTRANSFERASE"/>
    <property type="match status" value="1"/>
</dbReference>
<dbReference type="EMBL" id="OANU01000030">
    <property type="protein sequence ID" value="SNX48638.1"/>
    <property type="molecule type" value="Genomic_DNA"/>
</dbReference>
<evidence type="ECO:0008006" key="8">
    <source>
        <dbReference type="Google" id="ProtNLM"/>
    </source>
</evidence>
<feature type="transmembrane region" description="Helical" evidence="5">
    <location>
        <begin position="40"/>
        <end position="59"/>
    </location>
</feature>